<accession>A0ACC0TXT7</accession>
<evidence type="ECO:0000313" key="2">
    <source>
        <dbReference type="Proteomes" id="UP001207468"/>
    </source>
</evidence>
<comment type="caution">
    <text evidence="1">The sequence shown here is derived from an EMBL/GenBank/DDBJ whole genome shotgun (WGS) entry which is preliminary data.</text>
</comment>
<reference evidence="1" key="1">
    <citation type="submission" date="2021-03" db="EMBL/GenBank/DDBJ databases">
        <title>Evolutionary priming and transition to the ectomycorrhizal habit in an iconic lineage of mushroom-forming fungi: is preadaptation a requirement?</title>
        <authorList>
            <consortium name="DOE Joint Genome Institute"/>
            <person name="Looney B.P."/>
            <person name="Miyauchi S."/>
            <person name="Morin E."/>
            <person name="Drula E."/>
            <person name="Courty P.E."/>
            <person name="Chicoki N."/>
            <person name="Fauchery L."/>
            <person name="Kohler A."/>
            <person name="Kuo A."/>
            <person name="LaButti K."/>
            <person name="Pangilinan J."/>
            <person name="Lipzen A."/>
            <person name="Riley R."/>
            <person name="Andreopoulos W."/>
            <person name="He G."/>
            <person name="Johnson J."/>
            <person name="Barry K.W."/>
            <person name="Grigoriev I.V."/>
            <person name="Nagy L."/>
            <person name="Hibbett D."/>
            <person name="Henrissat B."/>
            <person name="Matheny P.B."/>
            <person name="Labbe J."/>
            <person name="Martin A.F."/>
        </authorList>
    </citation>
    <scope>NUCLEOTIDE SEQUENCE</scope>
    <source>
        <strain evidence="1">BPL698</strain>
    </source>
</reference>
<name>A0ACC0TXT7_9AGAM</name>
<keyword evidence="2" id="KW-1185">Reference proteome</keyword>
<evidence type="ECO:0000313" key="1">
    <source>
        <dbReference type="EMBL" id="KAI9452096.1"/>
    </source>
</evidence>
<protein>
    <submittedName>
        <fullName evidence="1">Uncharacterized protein</fullName>
    </submittedName>
</protein>
<proteinExistence type="predicted"/>
<organism evidence="1 2">
    <name type="scientific">Russula earlei</name>
    <dbReference type="NCBI Taxonomy" id="71964"/>
    <lineage>
        <taxon>Eukaryota</taxon>
        <taxon>Fungi</taxon>
        <taxon>Dikarya</taxon>
        <taxon>Basidiomycota</taxon>
        <taxon>Agaricomycotina</taxon>
        <taxon>Agaricomycetes</taxon>
        <taxon>Russulales</taxon>
        <taxon>Russulaceae</taxon>
        <taxon>Russula</taxon>
    </lineage>
</organism>
<dbReference type="Proteomes" id="UP001207468">
    <property type="component" value="Unassembled WGS sequence"/>
</dbReference>
<gene>
    <name evidence="1" type="ORF">F5148DRAFT_521619</name>
</gene>
<sequence length="216" mass="24359">MYCFSGPGVPIFKPHSLCEACYLQMLSQFSGQIVLYHDIVTPSNVMHEEISRDLLQAKDIHLRDSTTSVFSVFIRQIMPTLPPTPPSIVRIGGPLLFGGLLNWFLSGVLVVQCYVYSYNFPQDKRHLKMIVYIVLFLETIQTVLNGADLYYWFISGYGDLTHLSSPFASSFDVPIIESVVSLTVEFFFAYGIWVLSSQRSGWFCSLICLVGRSQAS</sequence>
<dbReference type="EMBL" id="JAGFNK010000349">
    <property type="protein sequence ID" value="KAI9452096.1"/>
    <property type="molecule type" value="Genomic_DNA"/>
</dbReference>